<evidence type="ECO:0000313" key="7">
    <source>
        <dbReference type="EMBL" id="MBO0903136.1"/>
    </source>
</evidence>
<evidence type="ECO:0000256" key="3">
    <source>
        <dbReference type="ARBA" id="ARBA00022692"/>
    </source>
</evidence>
<keyword evidence="4 6" id="KW-1133">Transmembrane helix</keyword>
<gene>
    <name evidence="7" type="ORF">J1C47_05745</name>
</gene>
<protein>
    <submittedName>
        <fullName evidence="7">LysE family translocator</fullName>
    </submittedName>
</protein>
<dbReference type="RefSeq" id="WP_207349753.1">
    <property type="nucleotide sequence ID" value="NZ_JAFMPY010000004.1"/>
</dbReference>
<feature type="transmembrane region" description="Helical" evidence="6">
    <location>
        <begin position="117"/>
        <end position="144"/>
    </location>
</feature>
<dbReference type="Pfam" id="PF01810">
    <property type="entry name" value="LysE"/>
    <property type="match status" value="1"/>
</dbReference>
<evidence type="ECO:0000256" key="2">
    <source>
        <dbReference type="ARBA" id="ARBA00022475"/>
    </source>
</evidence>
<keyword evidence="5 6" id="KW-0472">Membrane</keyword>
<comment type="caution">
    <text evidence="7">The sequence shown here is derived from an EMBL/GenBank/DDBJ whole genome shotgun (WGS) entry which is preliminary data.</text>
</comment>
<evidence type="ECO:0000256" key="5">
    <source>
        <dbReference type="ARBA" id="ARBA00023136"/>
    </source>
</evidence>
<dbReference type="PANTHER" id="PTHR30086:SF20">
    <property type="entry name" value="ARGININE EXPORTER PROTEIN ARGO-RELATED"/>
    <property type="match status" value="1"/>
</dbReference>
<dbReference type="EMBL" id="JAFMPY010000004">
    <property type="protein sequence ID" value="MBO0903136.1"/>
    <property type="molecule type" value="Genomic_DNA"/>
</dbReference>
<feature type="transmembrane region" description="Helical" evidence="6">
    <location>
        <begin position="156"/>
        <end position="181"/>
    </location>
</feature>
<sequence>MTFIPDLSTLLAFSLACFVLTITPGPDMTLFLGRTLAGGRAAGIAAFAGASTGSLIHTTLAAVGLSALIAASPEAFLALKIGGAGYLIFLAVQAIRSGSTFRLDTKGEKKAPPSLKASWLTGIGINLSNPKIILFFVTFLPQFIAAGDPHAGGKLFFLGIYFIVFATPFSLAMIVAADRLAAALKRKPKITRAIDYVFASVFSAFAVKILMTQGR</sequence>
<evidence type="ECO:0000256" key="6">
    <source>
        <dbReference type="SAM" id="Phobius"/>
    </source>
</evidence>
<evidence type="ECO:0000256" key="1">
    <source>
        <dbReference type="ARBA" id="ARBA00004651"/>
    </source>
</evidence>
<feature type="transmembrane region" description="Helical" evidence="6">
    <location>
        <begin position="44"/>
        <end position="69"/>
    </location>
</feature>
<comment type="subcellular location">
    <subcellularLocation>
        <location evidence="1">Cell membrane</location>
        <topology evidence="1">Multi-pass membrane protein</topology>
    </subcellularLocation>
</comment>
<keyword evidence="3 6" id="KW-0812">Transmembrane</keyword>
<proteinExistence type="predicted"/>
<dbReference type="PANTHER" id="PTHR30086">
    <property type="entry name" value="ARGININE EXPORTER PROTEIN ARGO"/>
    <property type="match status" value="1"/>
</dbReference>
<feature type="transmembrane region" description="Helical" evidence="6">
    <location>
        <begin position="193"/>
        <end position="211"/>
    </location>
</feature>
<evidence type="ECO:0000256" key="4">
    <source>
        <dbReference type="ARBA" id="ARBA00022989"/>
    </source>
</evidence>
<organism evidence="7 8">
    <name type="scientific">Jiella sonneratiae</name>
    <dbReference type="NCBI Taxonomy" id="2816856"/>
    <lineage>
        <taxon>Bacteria</taxon>
        <taxon>Pseudomonadati</taxon>
        <taxon>Pseudomonadota</taxon>
        <taxon>Alphaproteobacteria</taxon>
        <taxon>Hyphomicrobiales</taxon>
        <taxon>Aurantimonadaceae</taxon>
        <taxon>Jiella</taxon>
    </lineage>
</organism>
<dbReference type="Proteomes" id="UP000664288">
    <property type="component" value="Unassembled WGS sequence"/>
</dbReference>
<keyword evidence="8" id="KW-1185">Reference proteome</keyword>
<dbReference type="InterPro" id="IPR001123">
    <property type="entry name" value="LeuE-type"/>
</dbReference>
<evidence type="ECO:0000313" key="8">
    <source>
        <dbReference type="Proteomes" id="UP000664288"/>
    </source>
</evidence>
<feature type="transmembrane region" description="Helical" evidence="6">
    <location>
        <begin position="12"/>
        <end position="32"/>
    </location>
</feature>
<feature type="transmembrane region" description="Helical" evidence="6">
    <location>
        <begin position="75"/>
        <end position="96"/>
    </location>
</feature>
<name>A0ABS3J0D9_9HYPH</name>
<reference evidence="7 8" key="1">
    <citation type="submission" date="2021-03" db="EMBL/GenBank/DDBJ databases">
        <title>Whole genome sequence of Jiella sp. MQZ13P-4.</title>
        <authorList>
            <person name="Tuo L."/>
        </authorList>
    </citation>
    <scope>NUCLEOTIDE SEQUENCE [LARGE SCALE GENOMIC DNA]</scope>
    <source>
        <strain evidence="7 8">MQZ13P-4</strain>
    </source>
</reference>
<dbReference type="PIRSF" id="PIRSF006324">
    <property type="entry name" value="LeuE"/>
    <property type="match status" value="1"/>
</dbReference>
<keyword evidence="2" id="KW-1003">Cell membrane</keyword>
<accession>A0ABS3J0D9</accession>